<evidence type="ECO:0000313" key="1">
    <source>
        <dbReference type="EMBL" id="KKL66175.1"/>
    </source>
</evidence>
<sequence length="527" mass="54713">GDIFIQSGGAATFSASNSGKLDILTDGFTDIISNRTILQSVNSSVDIKGSAGIQLFGPLFADNGSADSPSISFKNDGNTGMYRRGVNQLALVGRGREILTVTGTTVSTEALQGVGIDGNLTVTGTVGADVGEFSKLTAVTGTFTSGLTVGTGTINIRSNAIAIGKDNPSESLDIVGSGIFSGDLTAASGTFTTGLTVGKLGVDGEISKDAIYNSKKSFSFNPSTTSTIHTQYLGTFSTEGGPVEITLTDIGTAHFASSFFRVTRHFGENPVVALQNLGARFANYKIHYRKLSNQNYELFFENNSNQNATITHTTFINYYAAFVSDTVSAANDTDVNQAILAIVTNSVGNVGLGTISPTGKLDVVGNGIFSGNVTVTGTVVADVGTFETGLTVSGIPVDITGGGGVYPTEITATATASTTSTSYVLITEMTSTSEAGIYAVSFSTTIQGDTAGQDMEVALYQDGNLITHTERSADFESGAPQGDSLHYPMHTQAIMTVSGSQAIEARYKTNVGTISAYQRSLLLLKIS</sequence>
<proteinExistence type="predicted"/>
<feature type="non-terminal residue" evidence="1">
    <location>
        <position position="1"/>
    </location>
</feature>
<name>A0A0F9G9E8_9ZZZZ</name>
<gene>
    <name evidence="1" type="ORF">LCGC14_2147600</name>
</gene>
<protein>
    <submittedName>
        <fullName evidence="1">Uncharacterized protein</fullName>
    </submittedName>
</protein>
<accession>A0A0F9G9E8</accession>
<organism evidence="1">
    <name type="scientific">marine sediment metagenome</name>
    <dbReference type="NCBI Taxonomy" id="412755"/>
    <lineage>
        <taxon>unclassified sequences</taxon>
        <taxon>metagenomes</taxon>
        <taxon>ecological metagenomes</taxon>
    </lineage>
</organism>
<dbReference type="EMBL" id="LAZR01027290">
    <property type="protein sequence ID" value="KKL66175.1"/>
    <property type="molecule type" value="Genomic_DNA"/>
</dbReference>
<dbReference type="AlphaFoldDB" id="A0A0F9G9E8"/>
<reference evidence="1" key="1">
    <citation type="journal article" date="2015" name="Nature">
        <title>Complex archaea that bridge the gap between prokaryotes and eukaryotes.</title>
        <authorList>
            <person name="Spang A."/>
            <person name="Saw J.H."/>
            <person name="Jorgensen S.L."/>
            <person name="Zaremba-Niedzwiedzka K."/>
            <person name="Martijn J."/>
            <person name="Lind A.E."/>
            <person name="van Eijk R."/>
            <person name="Schleper C."/>
            <person name="Guy L."/>
            <person name="Ettema T.J."/>
        </authorList>
    </citation>
    <scope>NUCLEOTIDE SEQUENCE</scope>
</reference>
<comment type="caution">
    <text evidence="1">The sequence shown here is derived from an EMBL/GenBank/DDBJ whole genome shotgun (WGS) entry which is preliminary data.</text>
</comment>